<reference evidence="2 4" key="4">
    <citation type="submission" date="2018-06" db="EMBL/GenBank/DDBJ databases">
        <authorList>
            <consortium name="Pathogen Informatics"/>
            <person name="Doyle S."/>
        </authorList>
    </citation>
    <scope>NUCLEOTIDE SEQUENCE [LARGE SCALE GENOMIC DNA]</scope>
    <source>
        <strain evidence="4">NCTC 9529</strain>
        <strain evidence="2">NCTC9529</strain>
    </source>
</reference>
<gene>
    <name evidence="1" type="ORF">AFK65_19985</name>
    <name evidence="2" type="ORF">NCTC9529_04096</name>
</gene>
<name>A0AAC8VUD6_9ENTR</name>
<evidence type="ECO:0000313" key="2">
    <source>
        <dbReference type="EMBL" id="STE84705.1"/>
    </source>
</evidence>
<reference evidence="3" key="1">
    <citation type="submission" date="2015-07" db="EMBL/GenBank/DDBJ databases">
        <authorList>
            <person name="Moine D."/>
            <person name="Kassam M."/>
        </authorList>
    </citation>
    <scope>NUCLEOTIDE SEQUENCE [LARGE SCALE GENOMIC DNA]</scope>
    <source>
        <strain evidence="3">NCTC 9529</strain>
        <plasmid evidence="3">pCUNV1</plasmid>
    </source>
</reference>
<dbReference type="EMBL" id="UFYH01000002">
    <property type="protein sequence ID" value="STE84705.1"/>
    <property type="molecule type" value="Genomic_DNA"/>
</dbReference>
<dbReference type="KEGG" id="cui:AFK65_19985"/>
<proteinExistence type="predicted"/>
<dbReference type="EMBL" id="CP012258">
    <property type="protein sequence ID" value="ALB56988.1"/>
    <property type="molecule type" value="Genomic_DNA"/>
</dbReference>
<reference evidence="3" key="2">
    <citation type="submission" date="2015-09" db="EMBL/GenBank/DDBJ databases">
        <title>Cronobacter genome sequencing and assembly.</title>
        <authorList>
            <person name="Descombes P."/>
            <person name="Baert L."/>
            <person name="Ngom-Bru C."/>
            <person name="Barretto C."/>
        </authorList>
    </citation>
    <scope>NUCLEOTIDE SEQUENCE [LARGE SCALE GENOMIC DNA]</scope>
    <source>
        <strain evidence="3">NCTC 9529</strain>
        <plasmid evidence="3">pCUNV1</plasmid>
    </source>
</reference>
<dbReference type="AlphaFoldDB" id="A0AAC8VUD6"/>
<protein>
    <submittedName>
        <fullName evidence="1">Uncharacterized protein</fullName>
    </submittedName>
</protein>
<evidence type="ECO:0000313" key="4">
    <source>
        <dbReference type="Proteomes" id="UP000254849"/>
    </source>
</evidence>
<sequence>MIVYKETVNASKMSIVGRSSEGFVYNFSQNDYFPAGLYNPYRWDLHVNLHKQYNFRLNAKNNFHYNFMKLMM</sequence>
<evidence type="ECO:0000313" key="1">
    <source>
        <dbReference type="EMBL" id="ALB56988.1"/>
    </source>
</evidence>
<dbReference type="Proteomes" id="UP000061974">
    <property type="component" value="Plasmid pCUNV1"/>
</dbReference>
<dbReference type="Proteomes" id="UP000254849">
    <property type="component" value="Unassembled WGS sequence"/>
</dbReference>
<organism evidence="1 3">
    <name type="scientific">Cronobacter universalis NCTC 9529</name>
    <dbReference type="NCBI Taxonomy" id="1074000"/>
    <lineage>
        <taxon>Bacteria</taxon>
        <taxon>Pseudomonadati</taxon>
        <taxon>Pseudomonadota</taxon>
        <taxon>Gammaproteobacteria</taxon>
        <taxon>Enterobacterales</taxon>
        <taxon>Enterobacteriaceae</taxon>
        <taxon>Cronobacter</taxon>
    </lineage>
</organism>
<keyword evidence="4" id="KW-1185">Reference proteome</keyword>
<evidence type="ECO:0000313" key="3">
    <source>
        <dbReference type="Proteomes" id="UP000061974"/>
    </source>
</evidence>
<keyword evidence="1" id="KW-0614">Plasmid</keyword>
<accession>A0AAC8VUD6</accession>
<geneLocation type="plasmid" evidence="1 3">
    <name>pCUNV1</name>
</geneLocation>
<reference evidence="1 3" key="3">
    <citation type="journal article" date="2016" name="Genome Announc.">
        <title>Fully Closed Genome Sequences of Five Type Strains of the Genus Cronobacter and One Cronobacter sakazakii Strain.</title>
        <authorList>
            <person name="Moine D."/>
            <person name="Kassam M."/>
            <person name="Baert L."/>
            <person name="Tang Y."/>
            <person name="Barretto C."/>
            <person name="Ngom Bru C."/>
            <person name="Klijn A."/>
            <person name="Descombes P."/>
        </authorList>
    </citation>
    <scope>NUCLEOTIDE SEQUENCE [LARGE SCALE GENOMIC DNA]</scope>
    <source>
        <strain evidence="1 3">NCTC 9529</strain>
    </source>
</reference>